<keyword evidence="3 8" id="KW-0479">Metal-binding</keyword>
<organism evidence="10 11">
    <name type="scientific">Peptacetobacter hominis</name>
    <dbReference type="NCBI Taxonomy" id="2743610"/>
    <lineage>
        <taxon>Bacteria</taxon>
        <taxon>Bacillati</taxon>
        <taxon>Bacillota</taxon>
        <taxon>Clostridia</taxon>
        <taxon>Peptostreptococcales</taxon>
        <taxon>Peptostreptococcaceae</taxon>
        <taxon>Peptacetobacter</taxon>
    </lineage>
</organism>
<proteinExistence type="inferred from homology"/>
<comment type="catalytic activity">
    <reaction evidence="8">
        <text>Mo-molybdopterin + GTP + H(+) = Mo-molybdopterin guanine dinucleotide + diphosphate</text>
        <dbReference type="Rhea" id="RHEA:34243"/>
        <dbReference type="ChEBI" id="CHEBI:15378"/>
        <dbReference type="ChEBI" id="CHEBI:33019"/>
        <dbReference type="ChEBI" id="CHEBI:37565"/>
        <dbReference type="ChEBI" id="CHEBI:71302"/>
        <dbReference type="ChEBI" id="CHEBI:71310"/>
        <dbReference type="EC" id="2.7.7.77"/>
    </reaction>
</comment>
<comment type="function">
    <text evidence="8">Transfers a GMP moiety from GTP to Mo-molybdopterin (Mo-MPT) cofactor (Moco or molybdenum cofactor) to form Mo-molybdopterin guanine dinucleotide (Mo-MGD) cofactor.</text>
</comment>
<dbReference type="SUPFAM" id="SSF53448">
    <property type="entry name" value="Nucleotide-diphospho-sugar transferases"/>
    <property type="match status" value="1"/>
</dbReference>
<dbReference type="PANTHER" id="PTHR19136">
    <property type="entry name" value="MOLYBDENUM COFACTOR GUANYLYLTRANSFERASE"/>
    <property type="match status" value="1"/>
</dbReference>
<evidence type="ECO:0000313" key="10">
    <source>
        <dbReference type="EMBL" id="TQQ84970.1"/>
    </source>
</evidence>
<accession>A0A544QW90</accession>
<comment type="cofactor">
    <cofactor evidence="8">
        <name>Mg(2+)</name>
        <dbReference type="ChEBI" id="CHEBI:18420"/>
    </cofactor>
</comment>
<reference evidence="10 11" key="1">
    <citation type="submission" date="2019-02" db="EMBL/GenBank/DDBJ databases">
        <title>Peptostreptococcaceae bacterium ZHW00191 nov., a new bacterium isolated from the human gut.</title>
        <authorList>
            <person name="Zhou H.-W."/>
            <person name="Chen X.-J."/>
        </authorList>
    </citation>
    <scope>NUCLEOTIDE SEQUENCE [LARGE SCALE GENOMIC DNA]</scope>
    <source>
        <strain evidence="10 11">ZHW00191</strain>
    </source>
</reference>
<dbReference type="InterPro" id="IPR029044">
    <property type="entry name" value="Nucleotide-diphossugar_trans"/>
</dbReference>
<feature type="binding site" evidence="8">
    <location>
        <position position="23"/>
    </location>
    <ligand>
        <name>GTP</name>
        <dbReference type="ChEBI" id="CHEBI:37565"/>
    </ligand>
</feature>
<dbReference type="AlphaFoldDB" id="A0A544QW90"/>
<dbReference type="PANTHER" id="PTHR19136:SF81">
    <property type="entry name" value="MOLYBDENUM COFACTOR GUANYLYLTRANSFERASE"/>
    <property type="match status" value="1"/>
</dbReference>
<dbReference type="EC" id="2.7.7.77" evidence="8"/>
<dbReference type="InterPro" id="IPR013482">
    <property type="entry name" value="Molybde_CF_guanTrfase"/>
</dbReference>
<comment type="similarity">
    <text evidence="8">Belongs to the MobA family.</text>
</comment>
<comment type="caution">
    <text evidence="8">Lacks conserved residue(s) required for the propagation of feature annotation.</text>
</comment>
<dbReference type="InterPro" id="IPR025877">
    <property type="entry name" value="MobA-like_NTP_Trfase"/>
</dbReference>
<keyword evidence="10" id="KW-0548">Nucleotidyltransferase</keyword>
<evidence type="ECO:0000256" key="8">
    <source>
        <dbReference type="HAMAP-Rule" id="MF_00316"/>
    </source>
</evidence>
<dbReference type="HAMAP" id="MF_00316">
    <property type="entry name" value="MobA"/>
    <property type="match status" value="1"/>
</dbReference>
<keyword evidence="1 8" id="KW-0963">Cytoplasm</keyword>
<keyword evidence="7 8" id="KW-0501">Molybdenum cofactor biosynthesis</keyword>
<comment type="caution">
    <text evidence="10">The sequence shown here is derived from an EMBL/GenBank/DDBJ whole genome shotgun (WGS) entry which is preliminary data.</text>
</comment>
<keyword evidence="6 8" id="KW-0342">GTP-binding</keyword>
<gene>
    <name evidence="8" type="primary">mobA</name>
    <name evidence="10" type="ORF">EXD82_03760</name>
</gene>
<evidence type="ECO:0000256" key="7">
    <source>
        <dbReference type="ARBA" id="ARBA00023150"/>
    </source>
</evidence>
<name>A0A544QW90_9FIRM</name>
<evidence type="ECO:0000256" key="4">
    <source>
        <dbReference type="ARBA" id="ARBA00022741"/>
    </source>
</evidence>
<evidence type="ECO:0000256" key="1">
    <source>
        <dbReference type="ARBA" id="ARBA00022490"/>
    </source>
</evidence>
<dbReference type="GO" id="GO:0061603">
    <property type="term" value="F:molybdenum cofactor guanylyltransferase activity"/>
    <property type="evidence" value="ECO:0007669"/>
    <property type="project" value="UniProtKB-EC"/>
</dbReference>
<dbReference type="EMBL" id="SGJB01000005">
    <property type="protein sequence ID" value="TQQ84970.1"/>
    <property type="molecule type" value="Genomic_DNA"/>
</dbReference>
<dbReference type="OrthoDB" id="9788394at2"/>
<feature type="binding site" evidence="8">
    <location>
        <position position="103"/>
    </location>
    <ligand>
        <name>Mg(2+)</name>
        <dbReference type="ChEBI" id="CHEBI:18420"/>
    </ligand>
</feature>
<evidence type="ECO:0000313" key="11">
    <source>
        <dbReference type="Proteomes" id="UP000317863"/>
    </source>
</evidence>
<keyword evidence="4 8" id="KW-0547">Nucleotide-binding</keyword>
<feature type="domain" description="MobA-like NTP transferase" evidence="9">
    <location>
        <begin position="8"/>
        <end position="158"/>
    </location>
</feature>
<evidence type="ECO:0000259" key="9">
    <source>
        <dbReference type="Pfam" id="PF12804"/>
    </source>
</evidence>
<keyword evidence="2 8" id="KW-0808">Transferase</keyword>
<dbReference type="GO" id="GO:0005737">
    <property type="term" value="C:cytoplasm"/>
    <property type="evidence" value="ECO:0007669"/>
    <property type="project" value="UniProtKB-SubCell"/>
</dbReference>
<protein>
    <recommendedName>
        <fullName evidence="8">Probable molybdenum cofactor guanylyltransferase</fullName>
        <shortName evidence="8">MoCo guanylyltransferase</shortName>
        <ecNumber evidence="8">2.7.7.77</ecNumber>
    </recommendedName>
    <alternativeName>
        <fullName evidence="8">GTP:molybdopterin guanylyltransferase</fullName>
    </alternativeName>
    <alternativeName>
        <fullName evidence="8">Mo-MPT guanylyltransferase</fullName>
    </alternativeName>
    <alternativeName>
        <fullName evidence="8">Molybdopterin guanylyltransferase</fullName>
    </alternativeName>
    <alternativeName>
        <fullName evidence="8">Molybdopterin-guanine dinucleotide synthase</fullName>
        <shortName evidence="8">MGD synthase</shortName>
    </alternativeName>
</protein>
<evidence type="ECO:0000256" key="2">
    <source>
        <dbReference type="ARBA" id="ARBA00022679"/>
    </source>
</evidence>
<dbReference type="Proteomes" id="UP000317863">
    <property type="component" value="Unassembled WGS sequence"/>
</dbReference>
<comment type="domain">
    <text evidence="8">The N-terminal domain determines nucleotide recognition and specific binding, while the C-terminal domain determines the specific binding to the target protein.</text>
</comment>
<sequence>MDFIKKTGVILCGGKSRRMGIDKGSLIIKNKMFISYAIDAFERFEEIILATDRIERHDYLEIVSKEKERIKIIEDIYPEKGPISGIYTAMKSAKYDIVVIACDMPFISRNLTENIAGRLDECDEKYNVILFSDKRIQPLCSGYRKIYKDEINRCIMENKLSLVDFIKNNKYILFEETNKTYVKNINYPEEYRKLDGR</sequence>
<dbReference type="GO" id="GO:0006777">
    <property type="term" value="P:Mo-molybdopterin cofactor biosynthetic process"/>
    <property type="evidence" value="ECO:0007669"/>
    <property type="project" value="UniProtKB-KW"/>
</dbReference>
<feature type="binding site" evidence="8">
    <location>
        <position position="75"/>
    </location>
    <ligand>
        <name>GTP</name>
        <dbReference type="ChEBI" id="CHEBI:37565"/>
    </ligand>
</feature>
<dbReference type="CDD" id="cd02503">
    <property type="entry name" value="MobA"/>
    <property type="match status" value="1"/>
</dbReference>
<keyword evidence="11" id="KW-1185">Reference proteome</keyword>
<comment type="subcellular location">
    <subcellularLocation>
        <location evidence="8">Cytoplasm</location>
    </subcellularLocation>
</comment>
<dbReference type="GO" id="GO:0046872">
    <property type="term" value="F:metal ion binding"/>
    <property type="evidence" value="ECO:0007669"/>
    <property type="project" value="UniProtKB-KW"/>
</dbReference>
<dbReference type="Gene3D" id="3.90.550.10">
    <property type="entry name" value="Spore Coat Polysaccharide Biosynthesis Protein SpsA, Chain A"/>
    <property type="match status" value="1"/>
</dbReference>
<evidence type="ECO:0000256" key="5">
    <source>
        <dbReference type="ARBA" id="ARBA00022842"/>
    </source>
</evidence>
<feature type="binding site" evidence="8">
    <location>
        <position position="103"/>
    </location>
    <ligand>
        <name>GTP</name>
        <dbReference type="ChEBI" id="CHEBI:37565"/>
    </ligand>
</feature>
<dbReference type="GO" id="GO:0005525">
    <property type="term" value="F:GTP binding"/>
    <property type="evidence" value="ECO:0007669"/>
    <property type="project" value="UniProtKB-UniRule"/>
</dbReference>
<dbReference type="Pfam" id="PF12804">
    <property type="entry name" value="NTP_transf_3"/>
    <property type="match status" value="1"/>
</dbReference>
<evidence type="ECO:0000256" key="3">
    <source>
        <dbReference type="ARBA" id="ARBA00022723"/>
    </source>
</evidence>
<feature type="binding site" evidence="8">
    <location>
        <begin position="11"/>
        <end position="13"/>
    </location>
    <ligand>
        <name>GTP</name>
        <dbReference type="ChEBI" id="CHEBI:37565"/>
    </ligand>
</feature>
<dbReference type="RefSeq" id="WP_142535574.1">
    <property type="nucleotide sequence ID" value="NZ_SGJB01000005.1"/>
</dbReference>
<evidence type="ECO:0000256" key="6">
    <source>
        <dbReference type="ARBA" id="ARBA00023134"/>
    </source>
</evidence>
<keyword evidence="5 8" id="KW-0460">Magnesium</keyword>